<sequence length="95" mass="10645">MAKKSVNLAFVQQYNLSLIPLKGRCDQDVFREFEKIAQPCIGIPLPEAEYQHLLKAKSDYFQQGNGDVLVLVSHGQQYALLPLTRSAALNVLSQQ</sequence>
<dbReference type="AlphaFoldDB" id="A0A975FCW1"/>
<evidence type="ECO:0000313" key="1">
    <source>
        <dbReference type="EMBL" id="QTR54645.1"/>
    </source>
</evidence>
<protein>
    <submittedName>
        <fullName evidence="1">Uncharacterized protein</fullName>
    </submittedName>
</protein>
<accession>A0A975FCW1</accession>
<evidence type="ECO:0000313" key="2">
    <source>
        <dbReference type="Proteomes" id="UP000672009"/>
    </source>
</evidence>
<dbReference type="RefSeq" id="WP_210220121.1">
    <property type="nucleotide sequence ID" value="NZ_CP072793.1"/>
</dbReference>
<name>A0A975FCW1_9GAMM</name>
<dbReference type="Proteomes" id="UP000672009">
    <property type="component" value="Chromosome"/>
</dbReference>
<organism evidence="1 2">
    <name type="scientific">Thiothrix unzii</name>
    <dbReference type="NCBI Taxonomy" id="111769"/>
    <lineage>
        <taxon>Bacteria</taxon>
        <taxon>Pseudomonadati</taxon>
        <taxon>Pseudomonadota</taxon>
        <taxon>Gammaproteobacteria</taxon>
        <taxon>Thiotrichales</taxon>
        <taxon>Thiotrichaceae</taxon>
        <taxon>Thiothrix</taxon>
    </lineage>
</organism>
<dbReference type="KEGG" id="tun:J9260_06035"/>
<reference evidence="1" key="1">
    <citation type="submission" date="2021-04" db="EMBL/GenBank/DDBJ databases">
        <title>Genomics, taxonomy and metabolism of representatives of sulfur bacteria of the genus Thiothrix: Thiothrix fructosivorans QT, Thiothrix unzii A1T and three new species, Thiothrix subterranea sp. nov., Thiothrix litoralis sp. nov. and 'Candidatus Thiothrix anitrata' sp. nov.</title>
        <authorList>
            <person name="Ravin N.V."/>
            <person name="Smolyakov D."/>
            <person name="Rudenko T.S."/>
            <person name="Mardanov A.V."/>
            <person name="Beletsky A.V."/>
            <person name="Markov N.D."/>
            <person name="Fomenkov A.I."/>
            <person name="Roberts R.J."/>
            <person name="Karnachuk O.V."/>
            <person name="Novikov A."/>
            <person name="Grabovich M.Y."/>
        </authorList>
    </citation>
    <scope>NUCLEOTIDE SEQUENCE</scope>
    <source>
        <strain evidence="1">A1</strain>
    </source>
</reference>
<gene>
    <name evidence="1" type="ORF">J9260_06035</name>
</gene>
<proteinExistence type="predicted"/>
<dbReference type="EMBL" id="CP072793">
    <property type="protein sequence ID" value="QTR54645.1"/>
    <property type="molecule type" value="Genomic_DNA"/>
</dbReference>
<keyword evidence="2" id="KW-1185">Reference proteome</keyword>